<evidence type="ECO:0000313" key="1">
    <source>
        <dbReference type="EMBL" id="KAB0802553.1"/>
    </source>
</evidence>
<name>A0A5N4AZ41_PHOPY</name>
<protein>
    <submittedName>
        <fullName evidence="1">Uncharacterized protein</fullName>
    </submittedName>
</protein>
<dbReference type="GO" id="GO:0003677">
    <property type="term" value="F:DNA binding"/>
    <property type="evidence" value="ECO:0007669"/>
    <property type="project" value="InterPro"/>
</dbReference>
<dbReference type="InterPro" id="IPR011010">
    <property type="entry name" value="DNA_brk_join_enz"/>
</dbReference>
<accession>A0A5N4AZ41</accession>
<dbReference type="SUPFAM" id="SSF56349">
    <property type="entry name" value="DNA breaking-rejoining enzymes"/>
    <property type="match status" value="1"/>
</dbReference>
<proteinExistence type="predicted"/>
<sequence length="109" mass="12269">MLSAKQVQTFLQTAPDNISLTSKVATIMAIMGGCMANELHLMKIQDLQDLSTTFLVDVTETKNKVSRQFSITEVYYNTVKKYISLRPSNVGTNSFFLKKEKPCAANWNK</sequence>
<comment type="caution">
    <text evidence="1">The sequence shown here is derived from an EMBL/GenBank/DDBJ whole genome shotgun (WGS) entry which is preliminary data.</text>
</comment>
<dbReference type="InParanoid" id="A0A5N4AZ41"/>
<dbReference type="EMBL" id="VVIM01000002">
    <property type="protein sequence ID" value="KAB0802553.1"/>
    <property type="molecule type" value="Genomic_DNA"/>
</dbReference>
<gene>
    <name evidence="1" type="ORF">PPYR_04739</name>
</gene>
<dbReference type="AlphaFoldDB" id="A0A5N4AZ41"/>
<organism evidence="1 2">
    <name type="scientific">Photinus pyralis</name>
    <name type="common">Common eastern firefly</name>
    <name type="synonym">Lampyris pyralis</name>
    <dbReference type="NCBI Taxonomy" id="7054"/>
    <lineage>
        <taxon>Eukaryota</taxon>
        <taxon>Metazoa</taxon>
        <taxon>Ecdysozoa</taxon>
        <taxon>Arthropoda</taxon>
        <taxon>Hexapoda</taxon>
        <taxon>Insecta</taxon>
        <taxon>Pterygota</taxon>
        <taxon>Neoptera</taxon>
        <taxon>Endopterygota</taxon>
        <taxon>Coleoptera</taxon>
        <taxon>Polyphaga</taxon>
        <taxon>Elateriformia</taxon>
        <taxon>Elateroidea</taxon>
        <taxon>Lampyridae</taxon>
        <taxon>Lampyrinae</taxon>
        <taxon>Photinus</taxon>
    </lineage>
</organism>
<reference evidence="1 2" key="1">
    <citation type="journal article" date="2018" name="Elife">
        <title>Firefly genomes illuminate parallel origins of bioluminescence in beetles.</title>
        <authorList>
            <person name="Fallon T.R."/>
            <person name="Lower S.E."/>
            <person name="Chang C.H."/>
            <person name="Bessho-Uehara M."/>
            <person name="Martin G.J."/>
            <person name="Bewick A.J."/>
            <person name="Behringer M."/>
            <person name="Debat H.J."/>
            <person name="Wong I."/>
            <person name="Day J.C."/>
            <person name="Suvorov A."/>
            <person name="Silva C.J."/>
            <person name="Stanger-Hall K.F."/>
            <person name="Hall D.W."/>
            <person name="Schmitz R.J."/>
            <person name="Nelson D.R."/>
            <person name="Lewis S.M."/>
            <person name="Shigenobu S."/>
            <person name="Bybee S.M."/>
            <person name="Larracuente A.M."/>
            <person name="Oba Y."/>
            <person name="Weng J.K."/>
        </authorList>
    </citation>
    <scope>NUCLEOTIDE SEQUENCE [LARGE SCALE GENOMIC DNA]</scope>
    <source>
        <strain evidence="1">1611_PpyrPB1</strain>
        <tissue evidence="1">Whole body</tissue>
    </source>
</reference>
<dbReference type="PROSITE" id="PS51257">
    <property type="entry name" value="PROKAR_LIPOPROTEIN"/>
    <property type="match status" value="1"/>
</dbReference>
<dbReference type="Proteomes" id="UP000327044">
    <property type="component" value="Unassembled WGS sequence"/>
</dbReference>
<keyword evidence="2" id="KW-1185">Reference proteome</keyword>
<evidence type="ECO:0000313" key="2">
    <source>
        <dbReference type="Proteomes" id="UP000327044"/>
    </source>
</evidence>